<organism evidence="2 3">
    <name type="scientific">Leishmania naiffi</name>
    <dbReference type="NCBI Taxonomy" id="5678"/>
    <lineage>
        <taxon>Eukaryota</taxon>
        <taxon>Discoba</taxon>
        <taxon>Euglenozoa</taxon>
        <taxon>Kinetoplastea</taxon>
        <taxon>Metakinetoplastina</taxon>
        <taxon>Trypanosomatida</taxon>
        <taxon>Trypanosomatidae</taxon>
        <taxon>Leishmaniinae</taxon>
        <taxon>Leishmania</taxon>
        <taxon>Leishmania naiffi species complex</taxon>
    </lineage>
</organism>
<keyword evidence="1" id="KW-0812">Transmembrane</keyword>
<dbReference type="Proteomes" id="UP001501274">
    <property type="component" value="Unassembled WGS sequence"/>
</dbReference>
<accession>A0AAW3BT91</accession>
<sequence length="130" mass="13986">MRTTMRRAALSLPLRSVTLSSFTHAQSSQARQGVEHVLTVVGRLARLGLAATKTVLSIAVGLGQIVAQLGGDVCRYIIDQQLRSFLRFGLGILFLGGALFLLKMPVWHLPDIGSDSVISCVTSLPLRDSV</sequence>
<keyword evidence="1" id="KW-1133">Transmembrane helix</keyword>
<evidence type="ECO:0000313" key="3">
    <source>
        <dbReference type="Proteomes" id="UP001501274"/>
    </source>
</evidence>
<keyword evidence="1" id="KW-0472">Membrane</keyword>
<dbReference type="AlphaFoldDB" id="A0AAW3BT91"/>
<evidence type="ECO:0000313" key="2">
    <source>
        <dbReference type="EMBL" id="KAL0525287.1"/>
    </source>
</evidence>
<evidence type="ECO:0000256" key="1">
    <source>
        <dbReference type="SAM" id="Phobius"/>
    </source>
</evidence>
<dbReference type="EMBL" id="JBAMZN010000022">
    <property type="protein sequence ID" value="KAL0525287.1"/>
    <property type="molecule type" value="Genomic_DNA"/>
</dbReference>
<gene>
    <name evidence="2" type="ORF">Q4I28_003505</name>
</gene>
<feature type="transmembrane region" description="Helical" evidence="1">
    <location>
        <begin position="85"/>
        <end position="102"/>
    </location>
</feature>
<proteinExistence type="predicted"/>
<protein>
    <submittedName>
        <fullName evidence="2">Uncharacterized protein</fullName>
    </submittedName>
</protein>
<comment type="caution">
    <text evidence="2">The sequence shown here is derived from an EMBL/GenBank/DDBJ whole genome shotgun (WGS) entry which is preliminary data.</text>
</comment>
<keyword evidence="3" id="KW-1185">Reference proteome</keyword>
<name>A0AAW3BT91_9TRYP</name>
<reference evidence="2 3" key="1">
    <citation type="submission" date="2024-02" db="EMBL/GenBank/DDBJ databases">
        <title>FIRST GENOME SEQUENCES OF Leishmania (Viannia) shawi, Leishmania (Viannia) lindenbergi AND Leishmania (Viannia) utingensis.</title>
        <authorList>
            <person name="Resadore F."/>
            <person name="Custodio M.G.F."/>
            <person name="Boite M.C."/>
            <person name="Cupolillo E."/>
            <person name="Ferreira G.E.M."/>
        </authorList>
    </citation>
    <scope>NUCLEOTIDE SEQUENCE [LARGE SCALE GENOMIC DNA]</scope>
    <source>
        <strain evidence="2 3">MDAS/BR/1979/M5533</strain>
    </source>
</reference>